<protein>
    <recommendedName>
        <fullName evidence="4">DUF2530 domain-containing protein</fullName>
    </recommendedName>
</protein>
<reference evidence="2 3" key="2">
    <citation type="journal article" date="2010" name="Stand. Genomic Sci.">
        <title>Complete genome sequence of Xylanimonas cellulosilytica type strain (XIL07).</title>
        <authorList>
            <person name="Foster B."/>
            <person name="Pukall R."/>
            <person name="Abt B."/>
            <person name="Nolan M."/>
            <person name="Glavina Del Rio T."/>
            <person name="Chen F."/>
            <person name="Lucas S."/>
            <person name="Tice H."/>
            <person name="Pitluck S."/>
            <person name="Cheng J.-F."/>
            <person name="Chertkov O."/>
            <person name="Brettin T."/>
            <person name="Han C."/>
            <person name="Detter J.C."/>
            <person name="Bruce D."/>
            <person name="Goodwin L."/>
            <person name="Ivanova N."/>
            <person name="Mavromatis K."/>
            <person name="Pati A."/>
            <person name="Mikhailova N."/>
            <person name="Chen A."/>
            <person name="Palaniappan K."/>
            <person name="Land M."/>
            <person name="Hauser L."/>
            <person name="Chang Y.-J."/>
            <person name="Jeffries C.D."/>
            <person name="Chain P."/>
            <person name="Rohde M."/>
            <person name="Goeker M."/>
            <person name="Bristow J."/>
            <person name="Eisen J.A."/>
            <person name="Markowitz V."/>
            <person name="Hugenholtz P."/>
            <person name="Kyrpides N.C."/>
            <person name="Klenk H.-P."/>
            <person name="Lapidus A."/>
        </authorList>
    </citation>
    <scope>NUCLEOTIDE SEQUENCE [LARGE SCALE GENOMIC DNA]</scope>
    <source>
        <strain evidence="3">DSM 15894 / CECT 5975 / LMG 20990 / XIL07</strain>
    </source>
</reference>
<feature type="transmembrane region" description="Helical" evidence="1">
    <location>
        <begin position="28"/>
        <end position="49"/>
    </location>
</feature>
<dbReference type="HOGENOM" id="CLU_150710_5_1_11"/>
<dbReference type="Proteomes" id="UP000002255">
    <property type="component" value="Chromosome"/>
</dbReference>
<sequence length="78" mass="8307">MPSLLRILTRPETRRPGPPPLAVDLRKVLLAGIACWVVATVVVGVLVALDVKELTALWVCLSGLALGGLGLLWARGKR</sequence>
<organism evidence="2 3">
    <name type="scientific">Xylanimonas cellulosilytica (strain DSM 15894 / JCM 12276 / CECT 5975 / KCTC 9989 / LMG 20990 / NBRC 107835 / XIL07)</name>
    <dbReference type="NCBI Taxonomy" id="446471"/>
    <lineage>
        <taxon>Bacteria</taxon>
        <taxon>Bacillati</taxon>
        <taxon>Actinomycetota</taxon>
        <taxon>Actinomycetes</taxon>
        <taxon>Micrococcales</taxon>
        <taxon>Promicromonosporaceae</taxon>
        <taxon>Xylanimonas</taxon>
    </lineage>
</organism>
<dbReference type="InterPro" id="IPR019681">
    <property type="entry name" value="DUF2530"/>
</dbReference>
<name>D1BZ37_XYLCX</name>
<evidence type="ECO:0000256" key="1">
    <source>
        <dbReference type="SAM" id="Phobius"/>
    </source>
</evidence>
<dbReference type="eggNOG" id="ENOG50339TH">
    <property type="taxonomic scope" value="Bacteria"/>
</dbReference>
<dbReference type="Pfam" id="PF10745">
    <property type="entry name" value="DUF2530"/>
    <property type="match status" value="1"/>
</dbReference>
<evidence type="ECO:0008006" key="4">
    <source>
        <dbReference type="Google" id="ProtNLM"/>
    </source>
</evidence>
<dbReference type="AlphaFoldDB" id="D1BZ37"/>
<keyword evidence="3" id="KW-1185">Reference proteome</keyword>
<dbReference type="RefSeq" id="WP_012879676.1">
    <property type="nucleotide sequence ID" value="NC_013530.1"/>
</dbReference>
<accession>D1BZ37</accession>
<keyword evidence="1" id="KW-1133">Transmembrane helix</keyword>
<dbReference type="EMBL" id="CP001821">
    <property type="protein sequence ID" value="ACZ31934.1"/>
    <property type="molecule type" value="Genomic_DNA"/>
</dbReference>
<evidence type="ECO:0000313" key="3">
    <source>
        <dbReference type="Proteomes" id="UP000002255"/>
    </source>
</evidence>
<proteinExistence type="predicted"/>
<evidence type="ECO:0000313" key="2">
    <source>
        <dbReference type="EMBL" id="ACZ31934.1"/>
    </source>
</evidence>
<keyword evidence="1" id="KW-0472">Membrane</keyword>
<keyword evidence="1" id="KW-0812">Transmembrane</keyword>
<gene>
    <name evidence="2" type="ordered locus">Xcel_2927</name>
</gene>
<reference evidence="3" key="1">
    <citation type="submission" date="2009-11" db="EMBL/GenBank/DDBJ databases">
        <title>The complete chromosome of Xylanimonas cellulosilytica DSM 15894.</title>
        <authorList>
            <consortium name="US DOE Joint Genome Institute (JGI-PGF)"/>
            <person name="Lucas S."/>
            <person name="Copeland A."/>
            <person name="Lapidus A."/>
            <person name="Glavina del Rio T."/>
            <person name="Dalin E."/>
            <person name="Tice H."/>
            <person name="Bruce D."/>
            <person name="Goodwin L."/>
            <person name="Pitluck S."/>
            <person name="Kyrpides N."/>
            <person name="Mavromatis K."/>
            <person name="Ivanova N."/>
            <person name="Mikhailova N."/>
            <person name="Foster B."/>
            <person name="Clum A."/>
            <person name="Brettin T."/>
            <person name="Detter J.C."/>
            <person name="Han C."/>
            <person name="Larimer F."/>
            <person name="Land M."/>
            <person name="Hauser L."/>
            <person name="Markowitz V."/>
            <person name="Cheng J.F."/>
            <person name="Hugenholtz P."/>
            <person name="Woyke T."/>
            <person name="Wu D."/>
            <person name="Gehrich-Schroeter G."/>
            <person name="Schneider S."/>
            <person name="Pukall S.R."/>
            <person name="Klenk H.P."/>
            <person name="Eisen J.A."/>
        </authorList>
    </citation>
    <scope>NUCLEOTIDE SEQUENCE [LARGE SCALE GENOMIC DNA]</scope>
    <source>
        <strain evidence="3">DSM 15894 / CECT 5975 / LMG 20990 / XIL07</strain>
    </source>
</reference>
<dbReference type="KEGG" id="xce:Xcel_2927"/>
<feature type="transmembrane region" description="Helical" evidence="1">
    <location>
        <begin position="55"/>
        <end position="74"/>
    </location>
</feature>